<dbReference type="PANTHER" id="PTHR43656:SF2">
    <property type="entry name" value="BINDING OXIDOREDUCTASE, PUTATIVE (AFU_ORTHOLOGUE AFUA_2G08260)-RELATED"/>
    <property type="match status" value="1"/>
</dbReference>
<reference evidence="4 5" key="1">
    <citation type="journal article" date="2015" name="Infect. Genet. Evol.">
        <title>Genomic sequences of six botulinum neurotoxin-producing strains representing three clostridial species illustrate the mobility and diversity of botulinum neurotoxin genes.</title>
        <authorList>
            <person name="Smith T.J."/>
            <person name="Hill K.K."/>
            <person name="Xie G."/>
            <person name="Foley B.T."/>
            <person name="Williamson C.H."/>
            <person name="Foster J.T."/>
            <person name="Johnson S.L."/>
            <person name="Chertkov O."/>
            <person name="Teshima H."/>
            <person name="Gibbons H.S."/>
            <person name="Johnsky L.A."/>
            <person name="Karavis M.A."/>
            <person name="Smith L.A."/>
        </authorList>
    </citation>
    <scope>NUCLEOTIDE SEQUENCE [LARGE SCALE GENOMIC DNA]</scope>
    <source>
        <strain evidence="4 5">CDC 2741</strain>
    </source>
</reference>
<dbReference type="AlphaFoldDB" id="A0A0C1U0X7"/>
<dbReference type="GO" id="GO:0016491">
    <property type="term" value="F:oxidoreductase activity"/>
    <property type="evidence" value="ECO:0007669"/>
    <property type="project" value="UniProtKB-KW"/>
</dbReference>
<gene>
    <name evidence="4" type="ORF">U732_1866</name>
</gene>
<dbReference type="PANTHER" id="PTHR43656">
    <property type="entry name" value="BINDING OXIDOREDUCTASE, PUTATIVE (AFU_ORTHOLOGUE AFUA_2G08260)-RELATED"/>
    <property type="match status" value="1"/>
</dbReference>
<dbReference type="GO" id="GO:0010181">
    <property type="term" value="F:FMN binding"/>
    <property type="evidence" value="ECO:0007669"/>
    <property type="project" value="InterPro"/>
</dbReference>
<keyword evidence="2" id="KW-0560">Oxidoreductase</keyword>
<evidence type="ECO:0000313" key="4">
    <source>
        <dbReference type="EMBL" id="KIE46524.1"/>
    </source>
</evidence>
<dbReference type="SUPFAM" id="SSF51395">
    <property type="entry name" value="FMN-linked oxidoreductases"/>
    <property type="match status" value="1"/>
</dbReference>
<proteinExistence type="predicted"/>
<organism evidence="4 5">
    <name type="scientific">Clostridium argentinense CDC 2741</name>
    <dbReference type="NCBI Taxonomy" id="1418104"/>
    <lineage>
        <taxon>Bacteria</taxon>
        <taxon>Bacillati</taxon>
        <taxon>Bacillota</taxon>
        <taxon>Clostridia</taxon>
        <taxon>Eubacteriales</taxon>
        <taxon>Clostridiaceae</taxon>
        <taxon>Clostridium</taxon>
    </lineage>
</organism>
<dbReference type="InterPro" id="IPR013785">
    <property type="entry name" value="Aldolase_TIM"/>
</dbReference>
<evidence type="ECO:0000256" key="1">
    <source>
        <dbReference type="ARBA" id="ARBA00022630"/>
    </source>
</evidence>
<dbReference type="RefSeq" id="WP_039633776.1">
    <property type="nucleotide sequence ID" value="NZ_AYSO01000017.1"/>
</dbReference>
<dbReference type="Pfam" id="PF00724">
    <property type="entry name" value="Oxidored_FMN"/>
    <property type="match status" value="2"/>
</dbReference>
<dbReference type="CDD" id="cd02803">
    <property type="entry name" value="OYE_like_FMN_family"/>
    <property type="match status" value="1"/>
</dbReference>
<feature type="domain" description="NADH:flavin oxidoreductase/NADH oxidase N-terminal" evidence="3">
    <location>
        <begin position="113"/>
        <end position="308"/>
    </location>
</feature>
<evidence type="ECO:0000313" key="5">
    <source>
        <dbReference type="Proteomes" id="UP000031366"/>
    </source>
</evidence>
<name>A0A0C1U0X7_9CLOT</name>
<feature type="domain" description="NADH:flavin oxidoreductase/NADH oxidase N-terminal" evidence="3">
    <location>
        <begin position="4"/>
        <end position="108"/>
    </location>
</feature>
<keyword evidence="5" id="KW-1185">Reference proteome</keyword>
<dbReference type="EMBL" id="AYSO01000017">
    <property type="protein sequence ID" value="KIE46524.1"/>
    <property type="molecule type" value="Genomic_DNA"/>
</dbReference>
<protein>
    <submittedName>
        <fullName evidence="4">Flavin oxidoreductase / NADH oxidase family protein</fullName>
    </submittedName>
</protein>
<sequence length="331" mass="37943">MKTLFDETMINKMKIKNRIIRSATWENMIDESGKLNNELIKIYEDLAKGGVGLIITGTAYVTEDTKTLSGHMGINNDRFIKDYKKLTDIVHSHDCRIILQANYAGKDEQMLKPIELTQEEIRAIIKSFGDTAVRAEKAGFDGIQIHAAHGFFLSQFLSPEDNKRMDEYGGSLENNSRIILDLYNEIRERIGENFNIFVKINCIDSINYEKTFEACKYTCIQLSKKGIDGIEISGEINKKLSPYTESIFRDYATKIAEEVEVPIILVGLNRRPAIMNEILNKTEIEYFAISRPLIRQPELVNIWQEDINKMPKCISCNKCFKTVGNRCIFNL</sequence>
<dbReference type="InterPro" id="IPR001155">
    <property type="entry name" value="OxRdtase_FMN_N"/>
</dbReference>
<dbReference type="OrthoDB" id="9772736at2"/>
<evidence type="ECO:0000256" key="2">
    <source>
        <dbReference type="ARBA" id="ARBA00023002"/>
    </source>
</evidence>
<dbReference type="Proteomes" id="UP000031366">
    <property type="component" value="Unassembled WGS sequence"/>
</dbReference>
<dbReference type="Gene3D" id="3.20.20.70">
    <property type="entry name" value="Aldolase class I"/>
    <property type="match status" value="1"/>
</dbReference>
<accession>A0A0C1U0X7</accession>
<dbReference type="InterPro" id="IPR051799">
    <property type="entry name" value="NADH_flavin_oxidoreductase"/>
</dbReference>
<dbReference type="STRING" id="29341.RSJ17_16180"/>
<comment type="caution">
    <text evidence="4">The sequence shown here is derived from an EMBL/GenBank/DDBJ whole genome shotgun (WGS) entry which is preliminary data.</text>
</comment>
<evidence type="ECO:0000259" key="3">
    <source>
        <dbReference type="Pfam" id="PF00724"/>
    </source>
</evidence>
<keyword evidence="1" id="KW-0285">Flavoprotein</keyword>